<reference evidence="3" key="1">
    <citation type="journal article" date="2014" name="Int. J. Syst. Evol. Microbiol.">
        <title>Complete genome sequence of Corynebacterium casei LMG S-19264T (=DSM 44701T), isolated from a smear-ripened cheese.</title>
        <authorList>
            <consortium name="US DOE Joint Genome Institute (JGI-PGF)"/>
            <person name="Walter F."/>
            <person name="Albersmeier A."/>
            <person name="Kalinowski J."/>
            <person name="Ruckert C."/>
        </authorList>
    </citation>
    <scope>NUCLEOTIDE SEQUENCE</scope>
    <source>
        <strain evidence="3">KCTC 32296</strain>
    </source>
</reference>
<keyword evidence="4" id="KW-1185">Reference proteome</keyword>
<evidence type="ECO:0000256" key="1">
    <source>
        <dbReference type="SAM" id="MobiDB-lite"/>
    </source>
</evidence>
<dbReference type="AlphaFoldDB" id="A0A918QB60"/>
<dbReference type="InterPro" id="IPR011008">
    <property type="entry name" value="Dimeric_a/b-barrel"/>
</dbReference>
<evidence type="ECO:0000259" key="2">
    <source>
        <dbReference type="Pfam" id="PF01037"/>
    </source>
</evidence>
<dbReference type="Gene3D" id="3.30.70.920">
    <property type="match status" value="1"/>
</dbReference>
<evidence type="ECO:0000313" key="4">
    <source>
        <dbReference type="Proteomes" id="UP000662572"/>
    </source>
</evidence>
<reference evidence="3" key="2">
    <citation type="submission" date="2020-09" db="EMBL/GenBank/DDBJ databases">
        <authorList>
            <person name="Sun Q."/>
            <person name="Kim S."/>
        </authorList>
    </citation>
    <scope>NUCLEOTIDE SEQUENCE</scope>
    <source>
        <strain evidence="3">KCTC 32296</strain>
    </source>
</reference>
<accession>A0A918QB60</accession>
<evidence type="ECO:0000313" key="3">
    <source>
        <dbReference type="EMBL" id="GGZ40546.1"/>
    </source>
</evidence>
<comment type="caution">
    <text evidence="3">The sequence shown here is derived from an EMBL/GenBank/DDBJ whole genome shotgun (WGS) entry which is preliminary data.</text>
</comment>
<dbReference type="Proteomes" id="UP000662572">
    <property type="component" value="Unassembled WGS sequence"/>
</dbReference>
<dbReference type="RefSeq" id="WP_229807780.1">
    <property type="nucleotide sequence ID" value="NZ_BMZB01000004.1"/>
</dbReference>
<sequence>MNDADVPKAAAKHKPEARLEDGGVTAKKYSGDRSKPSITIIGEVTLERTHISELDAMRKRLSVPEVQQCYYVTGDVDFVLVVTVATMDEYEALSRKLFYENTNVKVFRSLVALDLVKVGLGVDLSRVKST</sequence>
<feature type="region of interest" description="Disordered" evidence="1">
    <location>
        <begin position="1"/>
        <end position="31"/>
    </location>
</feature>
<name>A0A918QB60_9CAUL</name>
<dbReference type="SUPFAM" id="SSF54909">
    <property type="entry name" value="Dimeric alpha+beta barrel"/>
    <property type="match status" value="1"/>
</dbReference>
<dbReference type="InterPro" id="IPR019887">
    <property type="entry name" value="Tscrpt_reg_AsnC/Lrp_C"/>
</dbReference>
<dbReference type="EMBL" id="BMZB01000004">
    <property type="protein sequence ID" value="GGZ40546.1"/>
    <property type="molecule type" value="Genomic_DNA"/>
</dbReference>
<protein>
    <recommendedName>
        <fullName evidence="2">Transcription regulator AsnC/Lrp ligand binding domain-containing protein</fullName>
    </recommendedName>
</protein>
<feature type="domain" description="Transcription regulator AsnC/Lrp ligand binding" evidence="2">
    <location>
        <begin position="43"/>
        <end position="113"/>
    </location>
</feature>
<proteinExistence type="predicted"/>
<organism evidence="3 4">
    <name type="scientific">Asticcacaulis endophyticus</name>
    <dbReference type="NCBI Taxonomy" id="1395890"/>
    <lineage>
        <taxon>Bacteria</taxon>
        <taxon>Pseudomonadati</taxon>
        <taxon>Pseudomonadota</taxon>
        <taxon>Alphaproteobacteria</taxon>
        <taxon>Caulobacterales</taxon>
        <taxon>Caulobacteraceae</taxon>
        <taxon>Asticcacaulis</taxon>
    </lineage>
</organism>
<gene>
    <name evidence="3" type="ORF">GCM10011273_29090</name>
</gene>
<dbReference type="Pfam" id="PF01037">
    <property type="entry name" value="AsnC_trans_reg"/>
    <property type="match status" value="1"/>
</dbReference>